<dbReference type="Pfam" id="PF10554">
    <property type="entry name" value="Phage_ASH"/>
    <property type="match status" value="1"/>
</dbReference>
<organism evidence="1 2">
    <name type="scientific">Rahnella laticis</name>
    <dbReference type="NCBI Taxonomy" id="2787622"/>
    <lineage>
        <taxon>Bacteria</taxon>
        <taxon>Pseudomonadati</taxon>
        <taxon>Pseudomonadota</taxon>
        <taxon>Gammaproteobacteria</taxon>
        <taxon>Enterobacterales</taxon>
        <taxon>Yersiniaceae</taxon>
        <taxon>Rahnella</taxon>
    </lineage>
</organism>
<dbReference type="EMBL" id="JADOBI010000003">
    <property type="protein sequence ID" value="MBF7979094.1"/>
    <property type="molecule type" value="Genomic_DNA"/>
</dbReference>
<keyword evidence="2" id="KW-1185">Reference proteome</keyword>
<sequence>MTNTINMVDKTRAHASKHRVQVWNAPRKTLSPYLVKYFRLEYSRAAAAKSAAGFRTPLTFKAALRVFKLRSCAAVFAHPLQMWRLCYICNVSMVAQMGQPSGWPVSLKAGSANLVWATTQELRTSRGSNNRYFKEAAEWLRSSPKIISFRAPAVYSTVCIMNDFINPTDTLLDAWSICDSCRLLANALINPQNADSQAYLSLMMQTQLESLETALALPVPESWETLPPPADDGLFDNTELEPSELCDQCRALNYALIMLSNKMVKEVIAFVLCERIEMLKRSLYAPDGEHP</sequence>
<dbReference type="RefSeq" id="WP_195813916.1">
    <property type="nucleotide sequence ID" value="NZ_JADOBI010000003.1"/>
</dbReference>
<name>A0ABS0E757_9GAMM</name>
<comment type="caution">
    <text evidence="1">The sequence shown here is derived from an EMBL/GenBank/DDBJ whole genome shotgun (WGS) entry which is preliminary data.</text>
</comment>
<protein>
    <submittedName>
        <fullName evidence="1">Ash family protein</fullName>
    </submittedName>
</protein>
<dbReference type="Proteomes" id="UP000636811">
    <property type="component" value="Unassembled WGS sequence"/>
</dbReference>
<accession>A0ABS0E757</accession>
<dbReference type="InterPro" id="IPR018880">
    <property type="entry name" value="Phage_P4_Ash"/>
</dbReference>
<gene>
    <name evidence="1" type="ORF">IV433_06670</name>
</gene>
<proteinExistence type="predicted"/>
<reference evidence="1 2" key="1">
    <citation type="submission" date="2020-11" db="EMBL/GenBank/DDBJ databases">
        <title>Taxonomic investigation of Rahnella strains.</title>
        <authorList>
            <person name="Lee S.D."/>
        </authorList>
    </citation>
    <scope>NUCLEOTIDE SEQUENCE [LARGE SCALE GENOMIC DNA]</scope>
    <source>
        <strain evidence="1 2">SAP-17</strain>
    </source>
</reference>
<evidence type="ECO:0000313" key="2">
    <source>
        <dbReference type="Proteomes" id="UP000636811"/>
    </source>
</evidence>
<evidence type="ECO:0000313" key="1">
    <source>
        <dbReference type="EMBL" id="MBF7979094.1"/>
    </source>
</evidence>